<keyword evidence="11 24" id="KW-0560">Oxidoreductase</keyword>
<dbReference type="GO" id="GO:0042128">
    <property type="term" value="P:nitrate assimilation"/>
    <property type="evidence" value="ECO:0007669"/>
    <property type="project" value="UniProtKB-KW"/>
</dbReference>
<dbReference type="OrthoDB" id="9788113at2"/>
<keyword evidence="4" id="KW-0813">Transport</keyword>
<keyword evidence="10 22" id="KW-1133">Transmembrane helix</keyword>
<dbReference type="InterPro" id="IPR023234">
    <property type="entry name" value="NarG-like_domain"/>
</dbReference>
<evidence type="ECO:0000256" key="19">
    <source>
        <dbReference type="ARBA" id="ARBA00071287"/>
    </source>
</evidence>
<evidence type="ECO:0000256" key="10">
    <source>
        <dbReference type="ARBA" id="ARBA00022989"/>
    </source>
</evidence>
<dbReference type="InterPro" id="IPR036197">
    <property type="entry name" value="NarG-like_sf"/>
</dbReference>
<evidence type="ECO:0000256" key="21">
    <source>
        <dbReference type="SAM" id="MobiDB-lite"/>
    </source>
</evidence>
<keyword evidence="6 20" id="KW-0349">Heme</keyword>
<feature type="binding site" description="axial binding residue" evidence="20">
    <location>
        <position position="205"/>
    </location>
    <ligand>
        <name>heme b</name>
        <dbReference type="ChEBI" id="CHEBI:60344"/>
        <label>1</label>
    </ligand>
    <ligandPart>
        <name>Fe</name>
        <dbReference type="ChEBI" id="CHEBI:18248"/>
    </ligandPart>
</feature>
<evidence type="ECO:0000256" key="6">
    <source>
        <dbReference type="ARBA" id="ARBA00022617"/>
    </source>
</evidence>
<dbReference type="GO" id="GO:0005886">
    <property type="term" value="C:plasma membrane"/>
    <property type="evidence" value="ECO:0007669"/>
    <property type="project" value="UniProtKB-SubCell"/>
</dbReference>
<proteinExistence type="inferred from homology"/>
<evidence type="ECO:0000313" key="24">
    <source>
        <dbReference type="EMBL" id="AKE42245.1"/>
    </source>
</evidence>
<reference evidence="24 26" key="1">
    <citation type="journal article" date="2015" name="Genome Announc.">
        <title>Complete Genome Sequence of Corynebacterium kutscheri DSM 20755, a Corynebacterial Type Strain with Remarkably Low G+C Content of Chromosomal DNA.</title>
        <authorList>
            <person name="Ruckert C."/>
            <person name="Albersmeier A."/>
            <person name="Winkler A."/>
            <person name="Tauch A."/>
        </authorList>
    </citation>
    <scope>NUCLEOTIDE SEQUENCE [LARGE SCALE GENOMIC DNA]</scope>
    <source>
        <strain evidence="24 26">DSM 20755</strain>
    </source>
</reference>
<dbReference type="NCBIfam" id="TIGR00351">
    <property type="entry name" value="narI"/>
    <property type="match status" value="1"/>
</dbReference>
<evidence type="ECO:0000256" key="5">
    <source>
        <dbReference type="ARBA" id="ARBA00022475"/>
    </source>
</evidence>
<evidence type="ECO:0000256" key="4">
    <source>
        <dbReference type="ARBA" id="ARBA00022448"/>
    </source>
</evidence>
<dbReference type="HOGENOM" id="CLU_092378_0_0_11"/>
<comment type="similarity">
    <text evidence="16">In the central section; belongs to the NarJ/NarW family.</text>
</comment>
<feature type="binding site" description="axial binding residue" evidence="20">
    <location>
        <position position="53"/>
    </location>
    <ligand>
        <name>heme b</name>
        <dbReference type="ChEBI" id="CHEBI:60344"/>
        <label>1</label>
    </ligand>
    <ligandPart>
        <name>Fe</name>
        <dbReference type="ChEBI" id="CHEBI:18248"/>
    </ligandPart>
</feature>
<evidence type="ECO:0000256" key="13">
    <source>
        <dbReference type="ARBA" id="ARBA00023063"/>
    </source>
</evidence>
<evidence type="ECO:0000256" key="14">
    <source>
        <dbReference type="ARBA" id="ARBA00023136"/>
    </source>
</evidence>
<accession>A0A0F6R237</accession>
<evidence type="ECO:0000256" key="22">
    <source>
        <dbReference type="SAM" id="Phobius"/>
    </source>
</evidence>
<keyword evidence="14 22" id="KW-0472">Membrane</keyword>
<feature type="binding site" description="axial binding residue" evidence="20">
    <location>
        <position position="187"/>
    </location>
    <ligand>
        <name>heme b</name>
        <dbReference type="ChEBI" id="CHEBI:60344"/>
        <label>2</label>
    </ligand>
    <ligandPart>
        <name>Fe</name>
        <dbReference type="ChEBI" id="CHEBI:18248"/>
    </ligandPart>
</feature>
<dbReference type="EMBL" id="LR134377">
    <property type="protein sequence ID" value="VEH05685.1"/>
    <property type="molecule type" value="Genomic_DNA"/>
</dbReference>
<feature type="transmembrane region" description="Helical" evidence="22">
    <location>
        <begin position="6"/>
        <end position="23"/>
    </location>
</feature>
<keyword evidence="9" id="KW-0249">Electron transport</keyword>
<evidence type="ECO:0000256" key="15">
    <source>
        <dbReference type="ARBA" id="ARBA00056200"/>
    </source>
</evidence>
<dbReference type="KEGG" id="cku:UL82_10555"/>
<dbReference type="GO" id="GO:0020037">
    <property type="term" value="F:heme binding"/>
    <property type="evidence" value="ECO:0007669"/>
    <property type="project" value="TreeGrafter"/>
</dbReference>
<evidence type="ECO:0000256" key="11">
    <source>
        <dbReference type="ARBA" id="ARBA00023002"/>
    </source>
</evidence>
<evidence type="ECO:0000256" key="8">
    <source>
        <dbReference type="ARBA" id="ARBA00022723"/>
    </source>
</evidence>
<evidence type="ECO:0000256" key="18">
    <source>
        <dbReference type="ARBA" id="ARBA00061480"/>
    </source>
</evidence>
<gene>
    <name evidence="24" type="primary">narX</name>
    <name evidence="25" type="synonym">narI</name>
    <name evidence="25" type="ORF">NCTC949_00739</name>
    <name evidence="24" type="ORF">UL82_10555</name>
</gene>
<keyword evidence="12 20" id="KW-0408">Iron</keyword>
<feature type="region of interest" description="Disordered" evidence="21">
    <location>
        <begin position="230"/>
        <end position="253"/>
    </location>
</feature>
<dbReference type="InterPro" id="IPR003816">
    <property type="entry name" value="Nitrate_red_gam"/>
</dbReference>
<dbReference type="FunFam" id="1.20.950.20:FF:000001">
    <property type="entry name" value="Respiratory nitrate reductase subunit gamma"/>
    <property type="match status" value="1"/>
</dbReference>
<protein>
    <recommendedName>
        <fullName evidence="19">Nitrate reductase-like protein NarX</fullName>
    </recommendedName>
</protein>
<dbReference type="GO" id="GO:0008940">
    <property type="term" value="F:nitrate reductase activity"/>
    <property type="evidence" value="ECO:0007669"/>
    <property type="project" value="InterPro"/>
</dbReference>
<evidence type="ECO:0000256" key="17">
    <source>
        <dbReference type="ARBA" id="ARBA00061196"/>
    </source>
</evidence>
<comment type="similarity">
    <text evidence="17">In the C-terminal section; belongs to the nitrate reductase gamma subunit family.</text>
</comment>
<evidence type="ECO:0000313" key="26">
    <source>
        <dbReference type="Proteomes" id="UP000033457"/>
    </source>
</evidence>
<dbReference type="RefSeq" id="WP_046440907.1">
    <property type="nucleotide sequence ID" value="NZ_CP011312.1"/>
</dbReference>
<evidence type="ECO:0000256" key="1">
    <source>
        <dbReference type="ARBA" id="ARBA00001942"/>
    </source>
</evidence>
<dbReference type="InterPro" id="IPR051936">
    <property type="entry name" value="Heme-iron_electron_transfer"/>
</dbReference>
<comment type="subcellular location">
    <subcellularLocation>
        <location evidence="3">Cell membrane</location>
        <topology evidence="3">Multi-pass membrane protein</topology>
    </subcellularLocation>
</comment>
<name>A0A0F6R237_9CORY</name>
<comment type="function">
    <text evidence="15">Does not seem to have nitrate reductase activity.</text>
</comment>
<dbReference type="PANTHER" id="PTHR30598">
    <property type="entry name" value="NITRATE REDUCTASE PRIVATE CHAPERONE, REDOX ENZYME MATURATION PROTEIN REMP FAMILY"/>
    <property type="match status" value="1"/>
</dbReference>
<comment type="cofactor">
    <cofactor evidence="2">
        <name>heme b</name>
        <dbReference type="ChEBI" id="CHEBI:60344"/>
    </cofactor>
</comment>
<feature type="transmembrane region" description="Helical" evidence="22">
    <location>
        <begin position="188"/>
        <end position="215"/>
    </location>
</feature>
<evidence type="ECO:0000256" key="2">
    <source>
        <dbReference type="ARBA" id="ARBA00001970"/>
    </source>
</evidence>
<dbReference type="AlphaFoldDB" id="A0A0F6R237"/>
<evidence type="ECO:0000256" key="9">
    <source>
        <dbReference type="ARBA" id="ARBA00022982"/>
    </source>
</evidence>
<reference evidence="25 27" key="2">
    <citation type="submission" date="2018-12" db="EMBL/GenBank/DDBJ databases">
        <authorList>
            <consortium name="Pathogen Informatics"/>
        </authorList>
    </citation>
    <scope>NUCLEOTIDE SEQUENCE [LARGE SCALE GENOMIC DNA]</scope>
    <source>
        <strain evidence="25 27">NCTC949</strain>
    </source>
</reference>
<feature type="binding site" description="axial binding residue" evidence="20">
    <location>
        <position position="63"/>
    </location>
    <ligand>
        <name>heme b</name>
        <dbReference type="ChEBI" id="CHEBI:60344"/>
        <label>1</label>
    </ligand>
    <ligandPart>
        <name>Fe</name>
        <dbReference type="ChEBI" id="CHEBI:18248"/>
    </ligandPart>
</feature>
<evidence type="ECO:0000256" key="16">
    <source>
        <dbReference type="ARBA" id="ARBA00061095"/>
    </source>
</evidence>
<dbReference type="STRING" id="35755.UL82_10555"/>
<keyword evidence="8" id="KW-0479">Metal-binding</keyword>
<keyword evidence="7 22" id="KW-0812">Transmembrane</keyword>
<evidence type="ECO:0000259" key="23">
    <source>
        <dbReference type="Pfam" id="PF02665"/>
    </source>
</evidence>
<organism evidence="24 26">
    <name type="scientific">Corynebacterium kutscheri</name>
    <dbReference type="NCBI Taxonomy" id="35755"/>
    <lineage>
        <taxon>Bacteria</taxon>
        <taxon>Bacillati</taxon>
        <taxon>Actinomycetota</taxon>
        <taxon>Actinomycetes</taxon>
        <taxon>Mycobacteriales</taxon>
        <taxon>Corynebacteriaceae</taxon>
        <taxon>Corynebacterium</taxon>
    </lineage>
</organism>
<evidence type="ECO:0000256" key="3">
    <source>
        <dbReference type="ARBA" id="ARBA00004651"/>
    </source>
</evidence>
<keyword evidence="5" id="KW-1003">Cell membrane</keyword>
<comment type="similarity">
    <text evidence="18">In the N-terminal section; belongs to the nitrate reductase alpha subunit family.</text>
</comment>
<dbReference type="GO" id="GO:0009325">
    <property type="term" value="C:nitrate reductase complex"/>
    <property type="evidence" value="ECO:0007669"/>
    <property type="project" value="InterPro"/>
</dbReference>
<keyword evidence="13" id="KW-0534">Nitrate assimilation</keyword>
<sequence length="253" mass="28525">MNIFLWAALPYLTFAVLIGGLVWRYRYDQFHWTSRSSQLYESKILRVASPLFHFAMLAVIAGHIMGLVIPKRWTDAMGISQHNYHLVALIGGAIAGIAVVIGLVMLVYRRLTNASVRKATTVGDKVMYVILLCAVGLGMNATLTGGHYPNGEEHNYRETVSIWFRSLFTLQPDIDSMVASTWQFQTHVIMGLLLIAIIPFTRLVHIFAAPIHYLFRPYIVYRSRSTTPEVTQTKRGSGWDPVGTFDNEHAANR</sequence>
<dbReference type="GO" id="GO:0046872">
    <property type="term" value="F:metal ion binding"/>
    <property type="evidence" value="ECO:0007669"/>
    <property type="project" value="UniProtKB-KW"/>
</dbReference>
<dbReference type="GO" id="GO:0019645">
    <property type="term" value="P:anaerobic electron transport chain"/>
    <property type="evidence" value="ECO:0007669"/>
    <property type="project" value="TreeGrafter"/>
</dbReference>
<dbReference type="SUPFAM" id="SSF103501">
    <property type="entry name" value="Respiratory nitrate reductase 1 gamma chain"/>
    <property type="match status" value="1"/>
</dbReference>
<feature type="transmembrane region" description="Helical" evidence="22">
    <location>
        <begin position="84"/>
        <end position="108"/>
    </location>
</feature>
<feature type="domain" description="NarG-like" evidence="23">
    <location>
        <begin position="2"/>
        <end position="224"/>
    </location>
</feature>
<dbReference type="Gene3D" id="1.20.950.20">
    <property type="entry name" value="Transmembrane di-heme cytochromes, Chain C"/>
    <property type="match status" value="1"/>
</dbReference>
<dbReference type="GO" id="GO:0009055">
    <property type="term" value="F:electron transfer activity"/>
    <property type="evidence" value="ECO:0007669"/>
    <property type="project" value="TreeGrafter"/>
</dbReference>
<evidence type="ECO:0000256" key="7">
    <source>
        <dbReference type="ARBA" id="ARBA00022692"/>
    </source>
</evidence>
<dbReference type="Pfam" id="PF02665">
    <property type="entry name" value="Nitrate_red_gam"/>
    <property type="match status" value="1"/>
</dbReference>
<feature type="transmembrane region" description="Helical" evidence="22">
    <location>
        <begin position="128"/>
        <end position="148"/>
    </location>
</feature>
<comment type="cofactor">
    <cofactor evidence="1">
        <name>Mo-bis(molybdopterin guanine dinucleotide)</name>
        <dbReference type="ChEBI" id="CHEBI:60539"/>
    </cofactor>
</comment>
<feature type="transmembrane region" description="Helical" evidence="22">
    <location>
        <begin position="44"/>
        <end position="64"/>
    </location>
</feature>
<evidence type="ECO:0000313" key="27">
    <source>
        <dbReference type="Proteomes" id="UP000271380"/>
    </source>
</evidence>
<dbReference type="PANTHER" id="PTHR30598:SF3">
    <property type="entry name" value="RESPIRATORY NITRATE REDUCTASE 1 GAMMA CHAIN"/>
    <property type="match status" value="1"/>
</dbReference>
<evidence type="ECO:0000313" key="25">
    <source>
        <dbReference type="EMBL" id="VEH05685.1"/>
    </source>
</evidence>
<evidence type="ECO:0000256" key="20">
    <source>
        <dbReference type="PIRSR" id="PIRSR603816-1"/>
    </source>
</evidence>
<evidence type="ECO:0000256" key="12">
    <source>
        <dbReference type="ARBA" id="ARBA00023004"/>
    </source>
</evidence>
<dbReference type="EMBL" id="CP011312">
    <property type="protein sequence ID" value="AKE42245.1"/>
    <property type="molecule type" value="Genomic_DNA"/>
</dbReference>
<dbReference type="Proteomes" id="UP000033457">
    <property type="component" value="Chromosome"/>
</dbReference>
<keyword evidence="26" id="KW-1185">Reference proteome</keyword>
<dbReference type="Proteomes" id="UP000271380">
    <property type="component" value="Chromosome"/>
</dbReference>